<sequence>MFLFFPTCISSRDSNHLVRRDKLQFKKDFLFWREKPAFPWRDENHFSVWQERMDARYSVTLSFIKLSSFLLHQPQGPPGGLHSNESIEIYNF</sequence>
<name>A0AAV4W7G6_9ARAC</name>
<organism evidence="1 2">
    <name type="scientific">Caerostris darwini</name>
    <dbReference type="NCBI Taxonomy" id="1538125"/>
    <lineage>
        <taxon>Eukaryota</taxon>
        <taxon>Metazoa</taxon>
        <taxon>Ecdysozoa</taxon>
        <taxon>Arthropoda</taxon>
        <taxon>Chelicerata</taxon>
        <taxon>Arachnida</taxon>
        <taxon>Araneae</taxon>
        <taxon>Araneomorphae</taxon>
        <taxon>Entelegynae</taxon>
        <taxon>Araneoidea</taxon>
        <taxon>Araneidae</taxon>
        <taxon>Caerostris</taxon>
    </lineage>
</organism>
<keyword evidence="2" id="KW-1185">Reference proteome</keyword>
<reference evidence="1 2" key="1">
    <citation type="submission" date="2021-06" db="EMBL/GenBank/DDBJ databases">
        <title>Caerostris darwini draft genome.</title>
        <authorList>
            <person name="Kono N."/>
            <person name="Arakawa K."/>
        </authorList>
    </citation>
    <scope>NUCLEOTIDE SEQUENCE [LARGE SCALE GENOMIC DNA]</scope>
</reference>
<proteinExistence type="predicted"/>
<dbReference type="EMBL" id="BPLQ01014225">
    <property type="protein sequence ID" value="GIY78308.1"/>
    <property type="molecule type" value="Genomic_DNA"/>
</dbReference>
<gene>
    <name evidence="1" type="ORF">CDAR_576991</name>
</gene>
<dbReference type="AlphaFoldDB" id="A0AAV4W7G6"/>
<evidence type="ECO:0000313" key="1">
    <source>
        <dbReference type="EMBL" id="GIY78308.1"/>
    </source>
</evidence>
<accession>A0AAV4W7G6</accession>
<protein>
    <recommendedName>
        <fullName evidence="3">Ycf15</fullName>
    </recommendedName>
</protein>
<evidence type="ECO:0000313" key="2">
    <source>
        <dbReference type="Proteomes" id="UP001054837"/>
    </source>
</evidence>
<dbReference type="Proteomes" id="UP001054837">
    <property type="component" value="Unassembled WGS sequence"/>
</dbReference>
<comment type="caution">
    <text evidence="1">The sequence shown here is derived from an EMBL/GenBank/DDBJ whole genome shotgun (WGS) entry which is preliminary data.</text>
</comment>
<evidence type="ECO:0008006" key="3">
    <source>
        <dbReference type="Google" id="ProtNLM"/>
    </source>
</evidence>